<dbReference type="EMBL" id="JAUSVL010000001">
    <property type="protein sequence ID" value="MDQ0288221.1"/>
    <property type="molecule type" value="Genomic_DNA"/>
</dbReference>
<evidence type="ECO:0000256" key="10">
    <source>
        <dbReference type="ARBA" id="ARBA00038478"/>
    </source>
</evidence>
<dbReference type="PRINTS" id="PR00476">
    <property type="entry name" value="PHFRCTKINASE"/>
</dbReference>
<dbReference type="GO" id="GO:0003872">
    <property type="term" value="F:6-phosphofructokinase activity"/>
    <property type="evidence" value="ECO:0007669"/>
    <property type="project" value="UniProtKB-EC"/>
</dbReference>
<dbReference type="FunFam" id="3.40.50.450:FF:000002">
    <property type="entry name" value="ATP-dependent 6-phosphofructokinase"/>
    <property type="match status" value="1"/>
</dbReference>
<dbReference type="GO" id="GO:0005524">
    <property type="term" value="F:ATP binding"/>
    <property type="evidence" value="ECO:0007669"/>
    <property type="project" value="UniProtKB-KW"/>
</dbReference>
<evidence type="ECO:0000259" key="13">
    <source>
        <dbReference type="Pfam" id="PF00365"/>
    </source>
</evidence>
<dbReference type="GO" id="GO:0006002">
    <property type="term" value="P:fructose 6-phosphate metabolic process"/>
    <property type="evidence" value="ECO:0007669"/>
    <property type="project" value="InterPro"/>
</dbReference>
<comment type="cofactor">
    <cofactor evidence="1">
        <name>Mg(2+)</name>
        <dbReference type="ChEBI" id="CHEBI:18420"/>
    </cofactor>
</comment>
<gene>
    <name evidence="14" type="ORF">J3R75_000328</name>
</gene>
<evidence type="ECO:0000256" key="2">
    <source>
        <dbReference type="ARBA" id="ARBA00003138"/>
    </source>
</evidence>
<dbReference type="EC" id="2.7.1.11" evidence="14"/>
<keyword evidence="5" id="KW-0547">Nucleotide-binding</keyword>
<comment type="function">
    <text evidence="2">Catalyzes the phosphorylation of D-fructose 6-phosphate, the first committing step of glycolysis. Uses inorganic phosphate (PPi) as phosphoryl donor instead of ATP like common ATP-dependent phosphofructokinases (ATP-PFKs), which renders the reaction reversible, and can thus function both in glycolysis and gluconeogenesis. Consistently, PPi-PFK can replace the enzymes of both the forward (ATP-PFK) and reverse (fructose-bisphosphatase (FBPase)) reactions.</text>
</comment>
<dbReference type="InterPro" id="IPR012004">
    <property type="entry name" value="PyroP-dep_PFK_TP0108"/>
</dbReference>
<keyword evidence="8" id="KW-0460">Magnesium</keyword>
<dbReference type="Proteomes" id="UP001238163">
    <property type="component" value="Unassembled WGS sequence"/>
</dbReference>
<dbReference type="InterPro" id="IPR000023">
    <property type="entry name" value="Phosphofructokinase_dom"/>
</dbReference>
<organism evidence="14 15">
    <name type="scientific">Oligosphaera ethanolica</name>
    <dbReference type="NCBI Taxonomy" id="760260"/>
    <lineage>
        <taxon>Bacteria</taxon>
        <taxon>Pseudomonadati</taxon>
        <taxon>Lentisphaerota</taxon>
        <taxon>Oligosphaeria</taxon>
        <taxon>Oligosphaerales</taxon>
        <taxon>Oligosphaeraceae</taxon>
        <taxon>Oligosphaera</taxon>
    </lineage>
</organism>
<dbReference type="Pfam" id="PF00365">
    <property type="entry name" value="PFK"/>
    <property type="match status" value="1"/>
</dbReference>
<keyword evidence="15" id="KW-1185">Reference proteome</keyword>
<evidence type="ECO:0000313" key="14">
    <source>
        <dbReference type="EMBL" id="MDQ0288221.1"/>
    </source>
</evidence>
<evidence type="ECO:0000256" key="4">
    <source>
        <dbReference type="ARBA" id="ARBA00022723"/>
    </source>
</evidence>
<name>A0AAE4AM86_9BACT</name>
<evidence type="ECO:0000256" key="1">
    <source>
        <dbReference type="ARBA" id="ARBA00001946"/>
    </source>
</evidence>
<dbReference type="PANTHER" id="PTHR45770">
    <property type="entry name" value="ATP-DEPENDENT 6-PHOSPHOFRUCTOKINASE 1"/>
    <property type="match status" value="1"/>
</dbReference>
<evidence type="ECO:0000256" key="5">
    <source>
        <dbReference type="ARBA" id="ARBA00022741"/>
    </source>
</evidence>
<keyword evidence="4" id="KW-0479">Metal-binding</keyword>
<dbReference type="RefSeq" id="WP_307259509.1">
    <property type="nucleotide sequence ID" value="NZ_JAUSVL010000001.1"/>
</dbReference>
<dbReference type="PIRSF" id="PIRSF000534">
    <property type="entry name" value="PPi_PFK_TP0108"/>
    <property type="match status" value="1"/>
</dbReference>
<dbReference type="InterPro" id="IPR050929">
    <property type="entry name" value="PFKA"/>
</dbReference>
<comment type="catalytic activity">
    <reaction evidence="12">
        <text>beta-D-fructose 6-phosphate + diphosphate = beta-D-fructose 1,6-bisphosphate + phosphate + H(+)</text>
        <dbReference type="Rhea" id="RHEA:13613"/>
        <dbReference type="ChEBI" id="CHEBI:15378"/>
        <dbReference type="ChEBI" id="CHEBI:32966"/>
        <dbReference type="ChEBI" id="CHEBI:33019"/>
        <dbReference type="ChEBI" id="CHEBI:43474"/>
        <dbReference type="ChEBI" id="CHEBI:57634"/>
        <dbReference type="EC" id="2.7.1.90"/>
    </reaction>
</comment>
<evidence type="ECO:0000256" key="8">
    <source>
        <dbReference type="ARBA" id="ARBA00022842"/>
    </source>
</evidence>
<comment type="catalytic activity">
    <reaction evidence="11">
        <text>beta-D-fructose 6-phosphate + ATP = beta-D-fructose 1,6-bisphosphate + ADP + H(+)</text>
        <dbReference type="Rhea" id="RHEA:16109"/>
        <dbReference type="ChEBI" id="CHEBI:15378"/>
        <dbReference type="ChEBI" id="CHEBI:30616"/>
        <dbReference type="ChEBI" id="CHEBI:32966"/>
        <dbReference type="ChEBI" id="CHEBI:57634"/>
        <dbReference type="ChEBI" id="CHEBI:456216"/>
        <dbReference type="EC" id="2.7.1.11"/>
    </reaction>
</comment>
<comment type="caution">
    <text evidence="14">The sequence shown here is derived from an EMBL/GenBank/DDBJ whole genome shotgun (WGS) entry which is preliminary data.</text>
</comment>
<sequence length="444" mass="48821">MDPQNMSVAIEDMFNLDFSIPRVGTPTLESPLKDVIFVEDSERISYCADPTANDCLRAKGMPIPAFIAAGPRRLLYHDAAWTRAAIVTCGGLCPGLNDVIKSLVNTLYYVYGVDNIFGIQYGYSGLVPSFGLKPISLTPDVVDAIHTTGGTILGSSRGEQSTEEIVRTLDRLNINILFTIGGDGTQRGAHDIAVELKKRNLPISVVGIPKTIDNDLNFMDKTFGFETAVQETGPIISCAHNEAKGAFNGIGLVRLMGRDSGFIAANASLANSLVNFCLIPEVEFQLRGEHGFLEALEHRLLRKHHAVIVVAEGAGQNLITDDSAPQKDKSGNILHKDIGLFLKDMIIKYFKERKIEISMKYFDPSYIIRSTPTCGMDSIFCLNLAQHAVHAAMAGMTDLVVGNWQGYFTYVPIPLATMARRKIDPRGQLWQSVLLTTRQNQDWK</sequence>
<keyword evidence="6" id="KW-0418">Kinase</keyword>
<dbReference type="GO" id="GO:0005737">
    <property type="term" value="C:cytoplasm"/>
    <property type="evidence" value="ECO:0007669"/>
    <property type="project" value="UniProtKB-ARBA"/>
</dbReference>
<evidence type="ECO:0000256" key="6">
    <source>
        <dbReference type="ARBA" id="ARBA00022777"/>
    </source>
</evidence>
<dbReference type="SUPFAM" id="SSF53784">
    <property type="entry name" value="Phosphofructokinase"/>
    <property type="match status" value="1"/>
</dbReference>
<dbReference type="InterPro" id="IPR035966">
    <property type="entry name" value="PKF_sf"/>
</dbReference>
<dbReference type="Gene3D" id="3.40.50.450">
    <property type="match status" value="1"/>
</dbReference>
<evidence type="ECO:0000256" key="11">
    <source>
        <dbReference type="ARBA" id="ARBA00048070"/>
    </source>
</evidence>
<evidence type="ECO:0000256" key="9">
    <source>
        <dbReference type="ARBA" id="ARBA00023152"/>
    </source>
</evidence>
<evidence type="ECO:0000256" key="7">
    <source>
        <dbReference type="ARBA" id="ARBA00022840"/>
    </source>
</evidence>
<accession>A0AAE4AM86</accession>
<comment type="similarity">
    <text evidence="10">Belongs to the phosphofructokinase type A (PFKA) family.</text>
</comment>
<evidence type="ECO:0000256" key="12">
    <source>
        <dbReference type="ARBA" id="ARBA00048072"/>
    </source>
</evidence>
<dbReference type="NCBIfam" id="NF005301">
    <property type="entry name" value="PRK06830.1"/>
    <property type="match status" value="1"/>
</dbReference>
<feature type="domain" description="Phosphofructokinase" evidence="13">
    <location>
        <begin position="83"/>
        <end position="391"/>
    </location>
</feature>
<evidence type="ECO:0000256" key="3">
    <source>
        <dbReference type="ARBA" id="ARBA00022679"/>
    </source>
</evidence>
<dbReference type="GO" id="GO:0046872">
    <property type="term" value="F:metal ion binding"/>
    <property type="evidence" value="ECO:0007669"/>
    <property type="project" value="UniProtKB-KW"/>
</dbReference>
<keyword evidence="9" id="KW-0324">Glycolysis</keyword>
<protein>
    <submittedName>
        <fullName evidence="14">6-phosphofructokinase 1</fullName>
        <ecNumber evidence="14">2.7.1.11</ecNumber>
    </submittedName>
</protein>
<reference evidence="14" key="1">
    <citation type="submission" date="2023-07" db="EMBL/GenBank/DDBJ databases">
        <title>Genomic Encyclopedia of Type Strains, Phase IV (KMG-IV): sequencing the most valuable type-strain genomes for metagenomic binning, comparative biology and taxonomic classification.</title>
        <authorList>
            <person name="Goeker M."/>
        </authorList>
    </citation>
    <scope>NUCLEOTIDE SEQUENCE</scope>
    <source>
        <strain evidence="14">DSM 24202</strain>
    </source>
</reference>
<dbReference type="GO" id="GO:0047334">
    <property type="term" value="F:diphosphate-fructose-6-phosphate 1-phosphotransferase activity"/>
    <property type="evidence" value="ECO:0007669"/>
    <property type="project" value="UniProtKB-EC"/>
</dbReference>
<evidence type="ECO:0000313" key="15">
    <source>
        <dbReference type="Proteomes" id="UP001238163"/>
    </source>
</evidence>
<dbReference type="AlphaFoldDB" id="A0AAE4AM86"/>
<keyword evidence="3 14" id="KW-0808">Transferase</keyword>
<dbReference type="InterPro" id="IPR022953">
    <property type="entry name" value="ATP_PFK"/>
</dbReference>
<keyword evidence="7" id="KW-0067">ATP-binding</keyword>
<proteinExistence type="inferred from homology"/>